<dbReference type="Proteomes" id="UP000051574">
    <property type="component" value="Unassembled WGS sequence"/>
</dbReference>
<dbReference type="PANTHER" id="PTHR31915">
    <property type="entry name" value="SKICH DOMAIN-CONTAINING PROTEIN"/>
    <property type="match status" value="1"/>
</dbReference>
<dbReference type="Gene3D" id="2.60.40.2840">
    <property type="match status" value="1"/>
</dbReference>
<keyword evidence="5" id="KW-1185">Reference proteome</keyword>
<feature type="non-terminal residue" evidence="4">
    <location>
        <position position="181"/>
    </location>
</feature>
<dbReference type="AlphaFoldDB" id="A0A0T6B4G4"/>
<evidence type="ECO:0000313" key="4">
    <source>
        <dbReference type="EMBL" id="KRT82271.1"/>
    </source>
</evidence>
<evidence type="ECO:0000256" key="1">
    <source>
        <dbReference type="ARBA" id="ARBA00023054"/>
    </source>
</evidence>
<dbReference type="Pfam" id="PF17751">
    <property type="entry name" value="SKICH"/>
    <property type="match status" value="1"/>
</dbReference>
<organism evidence="4 5">
    <name type="scientific">Oryctes borbonicus</name>
    <dbReference type="NCBI Taxonomy" id="1629725"/>
    <lineage>
        <taxon>Eukaryota</taxon>
        <taxon>Metazoa</taxon>
        <taxon>Ecdysozoa</taxon>
        <taxon>Arthropoda</taxon>
        <taxon>Hexapoda</taxon>
        <taxon>Insecta</taxon>
        <taxon>Pterygota</taxon>
        <taxon>Neoptera</taxon>
        <taxon>Endopterygota</taxon>
        <taxon>Coleoptera</taxon>
        <taxon>Polyphaga</taxon>
        <taxon>Scarabaeiformia</taxon>
        <taxon>Scarabaeidae</taxon>
        <taxon>Dynastinae</taxon>
        <taxon>Oryctes</taxon>
    </lineage>
</organism>
<dbReference type="OrthoDB" id="10015001at2759"/>
<evidence type="ECO:0000313" key="5">
    <source>
        <dbReference type="Proteomes" id="UP000051574"/>
    </source>
</evidence>
<accession>A0A0T6B4G4</accession>
<sequence length="181" mass="21179">MDKLEDKFSSIKQLVEFIDIKADYPDNQHLKCAFKLLNYKGQEGDRVAIYKLGWDTVKEYIAFEWVLVNNTRENNVIFNQSMLPKNSNDMFQLCYISSKNETCGVSEPFHFINPNMKLSTLDCLRSFSSDSDCLSLNYEREMSSLKEENKVFRNQLQILMNMVTSAQTLLCQQQKEVNRLK</sequence>
<evidence type="ECO:0000256" key="2">
    <source>
        <dbReference type="SAM" id="Coils"/>
    </source>
</evidence>
<keyword evidence="1 2" id="KW-0175">Coiled coil</keyword>
<dbReference type="EMBL" id="LJIG01009842">
    <property type="protein sequence ID" value="KRT82271.1"/>
    <property type="molecule type" value="Genomic_DNA"/>
</dbReference>
<feature type="coiled-coil region" evidence="2">
    <location>
        <begin position="135"/>
        <end position="162"/>
    </location>
</feature>
<protein>
    <recommendedName>
        <fullName evidence="3">SKICH domain-containing protein</fullName>
    </recommendedName>
</protein>
<name>A0A0T6B4G4_9SCAR</name>
<dbReference type="InterPro" id="IPR051002">
    <property type="entry name" value="UBA_autophagy_assoc_protein"/>
</dbReference>
<feature type="domain" description="SKICH" evidence="3">
    <location>
        <begin position="15"/>
        <end position="111"/>
    </location>
</feature>
<dbReference type="PANTHER" id="PTHR31915:SF6">
    <property type="entry name" value="SKICH DOMAIN-CONTAINING PROTEIN"/>
    <property type="match status" value="1"/>
</dbReference>
<proteinExistence type="predicted"/>
<comment type="caution">
    <text evidence="4">The sequence shown here is derived from an EMBL/GenBank/DDBJ whole genome shotgun (WGS) entry which is preliminary data.</text>
</comment>
<evidence type="ECO:0000259" key="3">
    <source>
        <dbReference type="Pfam" id="PF17751"/>
    </source>
</evidence>
<gene>
    <name evidence="4" type="ORF">AMK59_3940</name>
</gene>
<reference evidence="4 5" key="1">
    <citation type="submission" date="2015-09" db="EMBL/GenBank/DDBJ databases">
        <title>Draft genome of the scarab beetle Oryctes borbonicus.</title>
        <authorList>
            <person name="Meyer J.M."/>
            <person name="Markov G.V."/>
            <person name="Baskaran P."/>
            <person name="Herrmann M."/>
            <person name="Sommer R.J."/>
            <person name="Roedelsperger C."/>
        </authorList>
    </citation>
    <scope>NUCLEOTIDE SEQUENCE [LARGE SCALE GENOMIC DNA]</scope>
    <source>
        <strain evidence="4">OB123</strain>
        <tissue evidence="4">Whole animal</tissue>
    </source>
</reference>
<dbReference type="InterPro" id="IPR041611">
    <property type="entry name" value="SKICH"/>
</dbReference>